<dbReference type="EMBL" id="BMGT01000002">
    <property type="protein sequence ID" value="GGG76053.1"/>
    <property type="molecule type" value="Genomic_DNA"/>
</dbReference>
<sequence>MTWSTFFNLSTIEHRHLLAAYATVLIIQGGYFLLVLRAWLRTKDPRK</sequence>
<feature type="transmembrane region" description="Helical" evidence="1">
    <location>
        <begin position="20"/>
        <end position="40"/>
    </location>
</feature>
<protein>
    <recommendedName>
        <fullName evidence="4">CcmD family protein</fullName>
    </recommendedName>
</protein>
<reference evidence="2" key="2">
    <citation type="submission" date="2020-09" db="EMBL/GenBank/DDBJ databases">
        <authorList>
            <person name="Sun Q."/>
            <person name="Zhou Y."/>
        </authorList>
    </citation>
    <scope>NUCLEOTIDE SEQUENCE</scope>
    <source>
        <strain evidence="2">CGMCC 1.12997</strain>
    </source>
</reference>
<evidence type="ECO:0000313" key="3">
    <source>
        <dbReference type="Proteomes" id="UP000647241"/>
    </source>
</evidence>
<keyword evidence="1" id="KW-0812">Transmembrane</keyword>
<dbReference type="Proteomes" id="UP000647241">
    <property type="component" value="Unassembled WGS sequence"/>
</dbReference>
<dbReference type="AlphaFoldDB" id="A0A917M5C5"/>
<keyword evidence="3" id="KW-1185">Reference proteome</keyword>
<accession>A0A917M5C5</accession>
<evidence type="ECO:0000256" key="1">
    <source>
        <dbReference type="SAM" id="Phobius"/>
    </source>
</evidence>
<comment type="caution">
    <text evidence="2">The sequence shown here is derived from an EMBL/GenBank/DDBJ whole genome shotgun (WGS) entry which is preliminary data.</text>
</comment>
<organism evidence="2 3">
    <name type="scientific">Edaphobacter dinghuensis</name>
    <dbReference type="NCBI Taxonomy" id="1560005"/>
    <lineage>
        <taxon>Bacteria</taxon>
        <taxon>Pseudomonadati</taxon>
        <taxon>Acidobacteriota</taxon>
        <taxon>Terriglobia</taxon>
        <taxon>Terriglobales</taxon>
        <taxon>Acidobacteriaceae</taxon>
        <taxon>Edaphobacter</taxon>
    </lineage>
</organism>
<keyword evidence="1" id="KW-1133">Transmembrane helix</keyword>
<keyword evidence="1" id="KW-0472">Membrane</keyword>
<name>A0A917M5C5_9BACT</name>
<evidence type="ECO:0008006" key="4">
    <source>
        <dbReference type="Google" id="ProtNLM"/>
    </source>
</evidence>
<evidence type="ECO:0000313" key="2">
    <source>
        <dbReference type="EMBL" id="GGG76053.1"/>
    </source>
</evidence>
<gene>
    <name evidence="2" type="ORF">GCM10011585_18670</name>
</gene>
<dbReference type="RefSeq" id="WP_188553872.1">
    <property type="nucleotide sequence ID" value="NZ_BMGT01000002.1"/>
</dbReference>
<proteinExistence type="predicted"/>
<reference evidence="2" key="1">
    <citation type="journal article" date="2014" name="Int. J. Syst. Evol. Microbiol.">
        <title>Complete genome sequence of Corynebacterium casei LMG S-19264T (=DSM 44701T), isolated from a smear-ripened cheese.</title>
        <authorList>
            <consortium name="US DOE Joint Genome Institute (JGI-PGF)"/>
            <person name="Walter F."/>
            <person name="Albersmeier A."/>
            <person name="Kalinowski J."/>
            <person name="Ruckert C."/>
        </authorList>
    </citation>
    <scope>NUCLEOTIDE SEQUENCE</scope>
    <source>
        <strain evidence="2">CGMCC 1.12997</strain>
    </source>
</reference>